<dbReference type="EMBL" id="JSXS01000125">
    <property type="protein sequence ID" value="KIL30391.1"/>
    <property type="molecule type" value="Genomic_DNA"/>
</dbReference>
<dbReference type="AlphaFoldDB" id="A0ABD3ZQD5"/>
<evidence type="ECO:0008006" key="3">
    <source>
        <dbReference type="Google" id="ProtNLM"/>
    </source>
</evidence>
<protein>
    <recommendedName>
        <fullName evidence="3">Replication protein</fullName>
    </recommendedName>
</protein>
<reference evidence="1 2" key="1">
    <citation type="submission" date="2014-11" db="EMBL/GenBank/DDBJ databases">
        <title>Draft Genome Sequences of Nine Bacillus subtilis Strains that Form Spores with High Heat-Resistance.</title>
        <authorList>
            <person name="Krawcyk A.O."/>
            <person name="Berendsen E.M."/>
            <person name="de Jong A."/>
            <person name="Holsappel S."/>
            <person name="Eijlander R.T."/>
            <person name="Wells-Bennik M."/>
            <person name="Kuipers O.P."/>
        </authorList>
    </citation>
    <scope>NUCLEOTIDE SEQUENCE [LARGE SCALE GENOMIC DNA]</scope>
    <source>
        <strain evidence="1 2">B4067</strain>
    </source>
</reference>
<evidence type="ECO:0000313" key="2">
    <source>
        <dbReference type="Proteomes" id="UP000031970"/>
    </source>
</evidence>
<name>A0ABD3ZQD5_BACIU</name>
<accession>A0ABD3ZQD5</accession>
<dbReference type="RefSeq" id="WP_041056684.1">
    <property type="nucleotide sequence ID" value="NZ_JSXS01000125.1"/>
</dbReference>
<sequence length="267" mass="31201">MSRKLRVVNTETGEDLSENYTLRHRNQDEAFRQQQEKTTDRRDFSNANMSNIHEVYNALTTAQCGYLMLLQCYVDYNGVLVKSSRNKAPMTTSDMMDVLQLGKKPRTFYDFLAACIERDIIREADDGYSVNERYHFKGNFGSQYVVKLYTAKIKRVYSEVKATDIGLIYRMLPFIHFETNALCENPFEKNPKRIRWFNKKELAEAIGVTPDTLGRRLKQMKFDGEYVVARIKVGTEPERFTFNPNVFYRQSKTPDKTLIALFNVKKV</sequence>
<evidence type="ECO:0000313" key="1">
    <source>
        <dbReference type="EMBL" id="KIL30391.1"/>
    </source>
</evidence>
<dbReference type="Proteomes" id="UP000031970">
    <property type="component" value="Unassembled WGS sequence"/>
</dbReference>
<organism evidence="1 2">
    <name type="scientific">Bacillus subtilis subsp. subtilis</name>
    <dbReference type="NCBI Taxonomy" id="135461"/>
    <lineage>
        <taxon>Bacteria</taxon>
        <taxon>Bacillati</taxon>
        <taxon>Bacillota</taxon>
        <taxon>Bacilli</taxon>
        <taxon>Bacillales</taxon>
        <taxon>Bacillaceae</taxon>
        <taxon>Bacillus</taxon>
    </lineage>
</organism>
<comment type="caution">
    <text evidence="1">The sequence shown here is derived from an EMBL/GenBank/DDBJ whole genome shotgun (WGS) entry which is preliminary data.</text>
</comment>
<gene>
    <name evidence="1" type="ORF">B4067_1325</name>
</gene>
<proteinExistence type="predicted"/>